<protein>
    <recommendedName>
        <fullName evidence="2">IrrE N-terminal-like domain-containing protein</fullName>
    </recommendedName>
</protein>
<accession>A3VDI9</accession>
<feature type="domain" description="IrrE N-terminal-like" evidence="2">
    <location>
        <begin position="66"/>
        <end position="171"/>
    </location>
</feature>
<dbReference type="OrthoDB" id="9794834at2"/>
<evidence type="ECO:0000313" key="4">
    <source>
        <dbReference type="Proteomes" id="UP000002931"/>
    </source>
</evidence>
<dbReference type="HOGENOM" id="CLU_083311_0_0_5"/>
<dbReference type="Proteomes" id="UP000002931">
    <property type="component" value="Unassembled WGS sequence"/>
</dbReference>
<organism evidence="3 4">
    <name type="scientific">Maritimibacter alkaliphilus HTCC2654</name>
    <dbReference type="NCBI Taxonomy" id="314271"/>
    <lineage>
        <taxon>Bacteria</taxon>
        <taxon>Pseudomonadati</taxon>
        <taxon>Pseudomonadota</taxon>
        <taxon>Alphaproteobacteria</taxon>
        <taxon>Rhodobacterales</taxon>
        <taxon>Roseobacteraceae</taxon>
        <taxon>Maritimibacter</taxon>
    </lineage>
</organism>
<evidence type="ECO:0000259" key="2">
    <source>
        <dbReference type="Pfam" id="PF06114"/>
    </source>
</evidence>
<dbReference type="InterPro" id="IPR010359">
    <property type="entry name" value="IrrE_HExxH"/>
</dbReference>
<comment type="caution">
    <text evidence="3">The sequence shown here is derived from an EMBL/GenBank/DDBJ whole genome shotgun (WGS) entry which is preliminary data.</text>
</comment>
<dbReference type="EMBL" id="AAMT01000004">
    <property type="protein sequence ID" value="EAQ13578.1"/>
    <property type="molecule type" value="Genomic_DNA"/>
</dbReference>
<dbReference type="AlphaFoldDB" id="A3VDI9"/>
<feature type="compositionally biased region" description="Low complexity" evidence="1">
    <location>
        <begin position="278"/>
        <end position="287"/>
    </location>
</feature>
<reference evidence="3 4" key="1">
    <citation type="journal article" date="2010" name="J. Bacteriol.">
        <title>Genome sequences of Pelagibaca bermudensis HTCC2601T and Maritimibacter alkaliphilus HTCC2654T, the type strains of two marine Roseobacter genera.</title>
        <authorList>
            <person name="Thrash J.C."/>
            <person name="Cho J.C."/>
            <person name="Ferriera S."/>
            <person name="Johnson J."/>
            <person name="Vergin K.L."/>
            <person name="Giovannoni S.J."/>
        </authorList>
    </citation>
    <scope>NUCLEOTIDE SEQUENCE [LARGE SCALE GENOMIC DNA]</scope>
    <source>
        <strain evidence="3 4">HTCC2654</strain>
    </source>
</reference>
<feature type="region of interest" description="Disordered" evidence="1">
    <location>
        <begin position="267"/>
        <end position="287"/>
    </location>
</feature>
<keyword evidence="4" id="KW-1185">Reference proteome</keyword>
<gene>
    <name evidence="3" type="ORF">RB2654_02654</name>
</gene>
<dbReference type="InterPro" id="IPR052345">
    <property type="entry name" value="Rad_response_metalloprotease"/>
</dbReference>
<dbReference type="STRING" id="314271.RB2654_02654"/>
<evidence type="ECO:0000256" key="1">
    <source>
        <dbReference type="SAM" id="MobiDB-lite"/>
    </source>
</evidence>
<dbReference type="PANTHER" id="PTHR43236:SF1">
    <property type="entry name" value="BLL7220 PROTEIN"/>
    <property type="match status" value="1"/>
</dbReference>
<dbReference type="Pfam" id="PF06114">
    <property type="entry name" value="Peptidase_M78"/>
    <property type="match status" value="1"/>
</dbReference>
<proteinExistence type="predicted"/>
<dbReference type="eggNOG" id="COG2856">
    <property type="taxonomic scope" value="Bacteria"/>
</dbReference>
<dbReference type="Gene3D" id="1.10.10.2910">
    <property type="match status" value="1"/>
</dbReference>
<sequence>MALDRIDLADIHAPERLAARLHAQLGPVTTAVPVVEIARGLDISEVRIDRFDGFEGMLLTDRVRSDGVILANCRYGHQRARFTIAHELGHFLLERHEVSSETGFRCTPRDMRETREGRRELRQEAEANRFAIELLAPPAMFDRHLSRDPDLQDAQHLRRALDLSREACIRRMVERRDEPLAAIWSQEGRVRYSIRGDAFPYLALNKNDPLPKISQAFKVVSKGDRGITTFRETHAAAWTRRPEIEMFEQTRVGRDGHAVTLLWADLPPDADEEDDGGLPELGAPGFR</sequence>
<dbReference type="PANTHER" id="PTHR43236">
    <property type="entry name" value="ANTITOXIN HIGA1"/>
    <property type="match status" value="1"/>
</dbReference>
<evidence type="ECO:0000313" key="3">
    <source>
        <dbReference type="EMBL" id="EAQ13578.1"/>
    </source>
</evidence>
<dbReference type="RefSeq" id="WP_008328453.1">
    <property type="nucleotide sequence ID" value="NZ_CH902578.1"/>
</dbReference>
<feature type="compositionally biased region" description="Acidic residues" evidence="1">
    <location>
        <begin position="268"/>
        <end position="277"/>
    </location>
</feature>
<name>A3VDI9_9RHOB</name>